<evidence type="ECO:0000256" key="8">
    <source>
        <dbReference type="PROSITE-ProRule" id="PRU01360"/>
    </source>
</evidence>
<dbReference type="AlphaFoldDB" id="A0A839Z4Z2"/>
<reference evidence="13 14" key="1">
    <citation type="submission" date="2020-08" db="EMBL/GenBank/DDBJ databases">
        <title>Genomic Encyclopedia of Type Strains, Phase IV (KMG-IV): sequencing the most valuable type-strain genomes for metagenomic binning, comparative biology and taxonomic classification.</title>
        <authorList>
            <person name="Goeker M."/>
        </authorList>
    </citation>
    <scope>NUCLEOTIDE SEQUENCE [LARGE SCALE GENOMIC DNA]</scope>
    <source>
        <strain evidence="13 14">DSM 24194</strain>
    </source>
</reference>
<keyword evidence="13" id="KW-0675">Receptor</keyword>
<keyword evidence="7 8" id="KW-0998">Cell outer membrane</keyword>
<keyword evidence="4 8" id="KW-0812">Transmembrane</keyword>
<sequence>MKYFGLSSAAPIAIAVACLSQPAHAQAAPQEEAGQDVVATPLDEGSDQVVDETIVITGTRLSRDPNQAAPSPISSVSVEDIRSTGQVDSAELLRELPALSNSGTIADSLERGEGGIGQATLNLRGLGSGRTLVVVNGKRHVSGVAGSQIVDVATIPPALIQRVDVLTGGASAVYGADAVSGVVNYVLQDDFEGFDISGQVGNSRHSDGFTALINAVMGSSFADDRGNITLAGGYARIDELQMGDRAYTRDNGRFNTGQTYPNPLRRFQKGDISASATPNFFGYFNTANGLFPYGFSIPLPGTAAYDAIFTGGTTPTAEEQRLIDQALGAPSLAFRSGPVFAISSNSGLVFRRDFGFFDADINNNGINDCEESFIGFTGFGGGGCYVTTPDGGVRIFEDGIIASSSNQFGGDGAAERYDADSLIPQNDRYYANLLASFEVAAGAELFVDAKYVKSKTRSQSPYNTFYDSLLILPDNPFIPAVLQADADDAGGLRVSRDFIDLGPGATTAERDTYRIVGGLRGEMGNGWDYEVYGNYGRTESDVTFSNSVLYDRLFAALDAVDEGEFLNGTPNGNIVCRSDLDPTAVYPGSQFFPVIEGGFFTFNPGDGSCTPISIFNGAFSVSQAGVDFITTPTTNSSTLEQLVFGASLVGDTGSFLNLPGGAVGFVLGAEYREEKSDTRFDPLTLGILPVTTPFGNAGDFVGDISGNQSLVFDAQTRTFDAGGKYDVKEVYGELRLPILADMPFANQLEVGGAARYSDYSNIGGTFTWNVNGIYAPVEDLKLRGTYARAVRAPNINELFSPDQGTVFRPADPCDLAQINALLAADPAAGALRRDNCYAELGVLGFDSVTNPYLDPLTARFSGTTGGNPDLDEETATTWTVGAVLQPRFIPGLVITADYYDIVIEDAISAVSAQDIVDSCYDASDFPNQFCGLFDRQTDLGSPILGGFTFLRQRQLNFGRIETAGVDATIGYNFDLGMNEFALRATANWVDKIDFFFDPTDLSVVDPELREQGRPEWSGSGSVTWTRGDFSLGYRLQYIGSQAIGGVEIETADVVAGPEGFADEKFVHDLSFNFDVAEDMSIYGGVNNFTDVDPYPTNSAYPVSPYGRYYFLGFRISGDRLPF</sequence>
<dbReference type="Gene3D" id="2.40.170.20">
    <property type="entry name" value="TonB-dependent receptor, beta-barrel domain"/>
    <property type="match status" value="1"/>
</dbReference>
<evidence type="ECO:0000256" key="4">
    <source>
        <dbReference type="ARBA" id="ARBA00022692"/>
    </source>
</evidence>
<evidence type="ECO:0000256" key="5">
    <source>
        <dbReference type="ARBA" id="ARBA00023077"/>
    </source>
</evidence>
<evidence type="ECO:0000256" key="9">
    <source>
        <dbReference type="RuleBase" id="RU003357"/>
    </source>
</evidence>
<dbReference type="InterPro" id="IPR000531">
    <property type="entry name" value="Beta-barrel_TonB"/>
</dbReference>
<keyword evidence="14" id="KW-1185">Reference proteome</keyword>
<name>A0A839Z4Z2_9SPHN</name>
<evidence type="ECO:0000256" key="2">
    <source>
        <dbReference type="ARBA" id="ARBA00022448"/>
    </source>
</evidence>
<dbReference type="Proteomes" id="UP000578569">
    <property type="component" value="Unassembled WGS sequence"/>
</dbReference>
<keyword evidence="2 8" id="KW-0813">Transport</keyword>
<keyword evidence="5 9" id="KW-0798">TonB box</keyword>
<evidence type="ECO:0000259" key="11">
    <source>
        <dbReference type="Pfam" id="PF00593"/>
    </source>
</evidence>
<dbReference type="InterPro" id="IPR039426">
    <property type="entry name" value="TonB-dep_rcpt-like"/>
</dbReference>
<keyword evidence="3 8" id="KW-1134">Transmembrane beta strand</keyword>
<dbReference type="GO" id="GO:0009279">
    <property type="term" value="C:cell outer membrane"/>
    <property type="evidence" value="ECO:0007669"/>
    <property type="project" value="UniProtKB-SubCell"/>
</dbReference>
<dbReference type="PROSITE" id="PS51257">
    <property type="entry name" value="PROKAR_LIPOPROTEIN"/>
    <property type="match status" value="1"/>
</dbReference>
<feature type="chain" id="PRO_5032452651" evidence="10">
    <location>
        <begin position="26"/>
        <end position="1122"/>
    </location>
</feature>
<keyword evidence="10" id="KW-0732">Signal</keyword>
<evidence type="ECO:0000313" key="13">
    <source>
        <dbReference type="EMBL" id="MBB3764943.1"/>
    </source>
</evidence>
<accession>A0A839Z4Z2</accession>
<dbReference type="SUPFAM" id="SSF56935">
    <property type="entry name" value="Porins"/>
    <property type="match status" value="1"/>
</dbReference>
<dbReference type="EMBL" id="JACICF010000002">
    <property type="protein sequence ID" value="MBB3764943.1"/>
    <property type="molecule type" value="Genomic_DNA"/>
</dbReference>
<evidence type="ECO:0000256" key="1">
    <source>
        <dbReference type="ARBA" id="ARBA00004571"/>
    </source>
</evidence>
<dbReference type="Pfam" id="PF00593">
    <property type="entry name" value="TonB_dep_Rec_b-barrel"/>
    <property type="match status" value="1"/>
</dbReference>
<comment type="subcellular location">
    <subcellularLocation>
        <location evidence="1 8">Cell outer membrane</location>
        <topology evidence="1 8">Multi-pass membrane protein</topology>
    </subcellularLocation>
</comment>
<evidence type="ECO:0000256" key="10">
    <source>
        <dbReference type="SAM" id="SignalP"/>
    </source>
</evidence>
<dbReference type="InterPro" id="IPR037066">
    <property type="entry name" value="Plug_dom_sf"/>
</dbReference>
<gene>
    <name evidence="13" type="ORF">FHS50_002005</name>
</gene>
<dbReference type="InterPro" id="IPR012910">
    <property type="entry name" value="Plug_dom"/>
</dbReference>
<dbReference type="PROSITE" id="PS52016">
    <property type="entry name" value="TONB_DEPENDENT_REC_3"/>
    <property type="match status" value="1"/>
</dbReference>
<dbReference type="PANTHER" id="PTHR47234:SF2">
    <property type="entry name" value="TONB-DEPENDENT RECEPTOR"/>
    <property type="match status" value="1"/>
</dbReference>
<organism evidence="13 14">
    <name type="scientific">Sphingomicrobium lutaoense</name>
    <dbReference type="NCBI Taxonomy" id="515949"/>
    <lineage>
        <taxon>Bacteria</taxon>
        <taxon>Pseudomonadati</taxon>
        <taxon>Pseudomonadota</taxon>
        <taxon>Alphaproteobacteria</taxon>
        <taxon>Sphingomonadales</taxon>
        <taxon>Sphingomonadaceae</taxon>
        <taxon>Sphingomicrobium</taxon>
    </lineage>
</organism>
<dbReference type="Gene3D" id="2.170.130.10">
    <property type="entry name" value="TonB-dependent receptor, plug domain"/>
    <property type="match status" value="1"/>
</dbReference>
<feature type="domain" description="TonB-dependent receptor-like beta-barrel" evidence="11">
    <location>
        <begin position="500"/>
        <end position="1087"/>
    </location>
</feature>
<evidence type="ECO:0000256" key="3">
    <source>
        <dbReference type="ARBA" id="ARBA00022452"/>
    </source>
</evidence>
<dbReference type="PANTHER" id="PTHR47234">
    <property type="match status" value="1"/>
</dbReference>
<evidence type="ECO:0000313" key="14">
    <source>
        <dbReference type="Proteomes" id="UP000578569"/>
    </source>
</evidence>
<dbReference type="InterPro" id="IPR036942">
    <property type="entry name" value="Beta-barrel_TonB_sf"/>
</dbReference>
<feature type="domain" description="TonB-dependent receptor plug" evidence="12">
    <location>
        <begin position="66"/>
        <end position="182"/>
    </location>
</feature>
<evidence type="ECO:0000256" key="7">
    <source>
        <dbReference type="ARBA" id="ARBA00023237"/>
    </source>
</evidence>
<evidence type="ECO:0000259" key="12">
    <source>
        <dbReference type="Pfam" id="PF07715"/>
    </source>
</evidence>
<feature type="signal peptide" evidence="10">
    <location>
        <begin position="1"/>
        <end position="25"/>
    </location>
</feature>
<evidence type="ECO:0000256" key="6">
    <source>
        <dbReference type="ARBA" id="ARBA00023136"/>
    </source>
</evidence>
<dbReference type="RefSeq" id="WP_183934294.1">
    <property type="nucleotide sequence ID" value="NZ_JACICF010000002.1"/>
</dbReference>
<comment type="caution">
    <text evidence="13">The sequence shown here is derived from an EMBL/GenBank/DDBJ whole genome shotgun (WGS) entry which is preliminary data.</text>
</comment>
<keyword evidence="6 8" id="KW-0472">Membrane</keyword>
<proteinExistence type="inferred from homology"/>
<protein>
    <submittedName>
        <fullName evidence="13">Outer membrane receptor protein involved in Fe transport</fullName>
    </submittedName>
</protein>
<comment type="similarity">
    <text evidence="8 9">Belongs to the TonB-dependent receptor family.</text>
</comment>
<dbReference type="Pfam" id="PF07715">
    <property type="entry name" value="Plug"/>
    <property type="match status" value="1"/>
</dbReference>